<protein>
    <submittedName>
        <fullName evidence="3">DUF362 domain-containing protein</fullName>
    </submittedName>
</protein>
<keyword evidence="1" id="KW-0732">Signal</keyword>
<feature type="signal peptide" evidence="1">
    <location>
        <begin position="1"/>
        <end position="26"/>
    </location>
</feature>
<reference evidence="3 4" key="1">
    <citation type="submission" date="2020-10" db="EMBL/GenBank/DDBJ databases">
        <title>Complete genome sequence of Paludibaculum fermentans P105T, a facultatively anaerobic acidobacterium capable of dissimilatory Fe(III) reduction.</title>
        <authorList>
            <person name="Dedysh S.N."/>
            <person name="Beletsky A.V."/>
            <person name="Kulichevskaya I.S."/>
            <person name="Mardanov A.V."/>
            <person name="Ravin N.V."/>
        </authorList>
    </citation>
    <scope>NUCLEOTIDE SEQUENCE [LARGE SCALE GENOMIC DNA]</scope>
    <source>
        <strain evidence="3 4">P105</strain>
    </source>
</reference>
<dbReference type="InterPro" id="IPR007160">
    <property type="entry name" value="DUF362"/>
</dbReference>
<dbReference type="RefSeq" id="WP_194452157.1">
    <property type="nucleotide sequence ID" value="NZ_CP063849.1"/>
</dbReference>
<accession>A0A7S7NWI3</accession>
<evidence type="ECO:0000313" key="4">
    <source>
        <dbReference type="Proteomes" id="UP000593892"/>
    </source>
</evidence>
<dbReference type="AlphaFoldDB" id="A0A7S7NWI3"/>
<organism evidence="3 4">
    <name type="scientific">Paludibaculum fermentans</name>
    <dbReference type="NCBI Taxonomy" id="1473598"/>
    <lineage>
        <taxon>Bacteria</taxon>
        <taxon>Pseudomonadati</taxon>
        <taxon>Acidobacteriota</taxon>
        <taxon>Terriglobia</taxon>
        <taxon>Bryobacterales</taxon>
        <taxon>Bryobacteraceae</taxon>
        <taxon>Paludibaculum</taxon>
    </lineage>
</organism>
<proteinExistence type="predicted"/>
<sequence>MATTFTRRGLFGASAGLLLASRTARAATQVPAGLFKGEDRRKNVTAAMRLIDKEITAKLRGRKSVVIKPNMVSTERQLAATHADALNGILDYLADRYKGPVYIAESSAGFTTAGFDNFKYQAAIDDHKKMNIKLVDLNEEAEYETLQILDGNLQIQPVRLAKRLLDPDAFVISAGLLKTHNVVIATLNIKNMALGAPLHYKQGEAKRWNDKRVYHGGVRQTHYDIMRTAERLKPNWGVAVIDGFEGMEGNGPGSGTPVASRVAIASTDFVAADRIGVECMGVNPEWMGYLQYCAKVGIGTFDRAGIELRGEKIEDVQKKYRLHTDIDRMMQWMGPLTELPPKLG</sequence>
<dbReference type="Pfam" id="PF04015">
    <property type="entry name" value="DUF362"/>
    <property type="match status" value="1"/>
</dbReference>
<evidence type="ECO:0000256" key="1">
    <source>
        <dbReference type="SAM" id="SignalP"/>
    </source>
</evidence>
<dbReference type="KEGG" id="pfer:IRI77_11235"/>
<evidence type="ECO:0000313" key="3">
    <source>
        <dbReference type="EMBL" id="QOY90494.1"/>
    </source>
</evidence>
<feature type="chain" id="PRO_5032844241" evidence="1">
    <location>
        <begin position="27"/>
        <end position="344"/>
    </location>
</feature>
<evidence type="ECO:0000259" key="2">
    <source>
        <dbReference type="Pfam" id="PF04015"/>
    </source>
</evidence>
<dbReference type="Proteomes" id="UP000593892">
    <property type="component" value="Chromosome"/>
</dbReference>
<feature type="domain" description="DUF362" evidence="2">
    <location>
        <begin position="65"/>
        <end position="277"/>
    </location>
</feature>
<name>A0A7S7NWI3_PALFE</name>
<gene>
    <name evidence="3" type="ORF">IRI77_11235</name>
</gene>
<dbReference type="EMBL" id="CP063849">
    <property type="protein sequence ID" value="QOY90494.1"/>
    <property type="molecule type" value="Genomic_DNA"/>
</dbReference>
<keyword evidence="4" id="KW-1185">Reference proteome</keyword>